<keyword evidence="2" id="KW-0808">Transferase</keyword>
<organism evidence="2 3">
    <name type="scientific">Ruminiclostridium sufflavum DSM 19573</name>
    <dbReference type="NCBI Taxonomy" id="1121337"/>
    <lineage>
        <taxon>Bacteria</taxon>
        <taxon>Bacillati</taxon>
        <taxon>Bacillota</taxon>
        <taxon>Clostridia</taxon>
        <taxon>Eubacteriales</taxon>
        <taxon>Oscillospiraceae</taxon>
        <taxon>Ruminiclostridium</taxon>
    </lineage>
</organism>
<gene>
    <name evidence="2" type="ORF">LY28_02984</name>
</gene>
<sequence length="376" mass="44421">MISEIKRKIRKHEKLCKVAKCIYRLLFKVKNYPKELKKSHIAIERVRAIQKDASKKRIWYMCVPDHSNLGDQAQAFCIRKWFNTYYSDFEVVELMTTSINANRFNLLDEIAEKIKSADKIFFQSGYTSTDTNRDEIAHRMIVKQFENNHIIFFPQTVRYSCEKEMRITSDIYNKHKNITVMARDKVSYETAKEMLTSAEVLLYPDIVTSLIGKYSFNNKRSGILFCMRNDSEQYYEKAQIEALRKRLCAISPTDLTDTTIKMSYKELSTEFKRVLEDTFDKFSQYKLVITDRYHGTIFTLIAQTPVIVVNSTDHKLSSGVDWFKGVYDDYVYFAGTLEEAYEIACKLIKKEYHYHIEDYFDKNYYQKLYSLLEKGG</sequence>
<evidence type="ECO:0000313" key="2">
    <source>
        <dbReference type="EMBL" id="PYG86556.1"/>
    </source>
</evidence>
<name>A0A318XJ53_9FIRM</name>
<dbReference type="AlphaFoldDB" id="A0A318XJ53"/>
<accession>A0A318XJ53</accession>
<dbReference type="EMBL" id="QKMR01000020">
    <property type="protein sequence ID" value="PYG86556.1"/>
    <property type="molecule type" value="Genomic_DNA"/>
</dbReference>
<protein>
    <submittedName>
        <fullName evidence="2">Exopolysaccharide biosynthesis predicted pyruvyl transferase EpsI</fullName>
    </submittedName>
</protein>
<dbReference type="InterPro" id="IPR007345">
    <property type="entry name" value="Polysacch_pyruvyl_Trfase"/>
</dbReference>
<dbReference type="Pfam" id="PF04230">
    <property type="entry name" value="PS_pyruv_trans"/>
    <property type="match status" value="1"/>
</dbReference>
<feature type="domain" description="Polysaccharide pyruvyl transferase" evidence="1">
    <location>
        <begin position="68"/>
        <end position="311"/>
    </location>
</feature>
<dbReference type="OrthoDB" id="1640114at2"/>
<comment type="caution">
    <text evidence="2">The sequence shown here is derived from an EMBL/GenBank/DDBJ whole genome shotgun (WGS) entry which is preliminary data.</text>
</comment>
<dbReference type="Proteomes" id="UP000248132">
    <property type="component" value="Unassembled WGS sequence"/>
</dbReference>
<proteinExistence type="predicted"/>
<dbReference type="RefSeq" id="WP_110462965.1">
    <property type="nucleotide sequence ID" value="NZ_QKMR01000020.1"/>
</dbReference>
<keyword evidence="3" id="KW-1185">Reference proteome</keyword>
<reference evidence="2 3" key="1">
    <citation type="submission" date="2018-06" db="EMBL/GenBank/DDBJ databases">
        <title>Genomic Encyclopedia of Type Strains, Phase I: the one thousand microbial genomes (KMG-I) project.</title>
        <authorList>
            <person name="Kyrpides N."/>
        </authorList>
    </citation>
    <scope>NUCLEOTIDE SEQUENCE [LARGE SCALE GENOMIC DNA]</scope>
    <source>
        <strain evidence="2 3">DSM 19573</strain>
    </source>
</reference>
<evidence type="ECO:0000259" key="1">
    <source>
        <dbReference type="Pfam" id="PF04230"/>
    </source>
</evidence>
<dbReference type="GO" id="GO:0016740">
    <property type="term" value="F:transferase activity"/>
    <property type="evidence" value="ECO:0007669"/>
    <property type="project" value="UniProtKB-KW"/>
</dbReference>
<evidence type="ECO:0000313" key="3">
    <source>
        <dbReference type="Proteomes" id="UP000248132"/>
    </source>
</evidence>